<dbReference type="PANTHER" id="PTHR22933:SF43">
    <property type="entry name" value="LP10131P"/>
    <property type="match status" value="1"/>
</dbReference>
<comment type="caution">
    <text evidence="3">The sequence shown here is derived from an EMBL/GenBank/DDBJ whole genome shotgun (WGS) entry which is preliminary data.</text>
</comment>
<feature type="region of interest" description="Disordered" evidence="1">
    <location>
        <begin position="28"/>
        <end position="67"/>
    </location>
</feature>
<reference evidence="3 4" key="1">
    <citation type="submission" date="2024-03" db="EMBL/GenBank/DDBJ databases">
        <title>The genome assembly and annotation of the cricket Gryllus longicercus Weissman &amp; Gray.</title>
        <authorList>
            <person name="Szrajer S."/>
            <person name="Gray D."/>
            <person name="Ylla G."/>
        </authorList>
    </citation>
    <scope>NUCLEOTIDE SEQUENCE [LARGE SCALE GENOMIC DNA]</scope>
    <source>
        <strain evidence="3">DAG 2021-001</strain>
        <tissue evidence="3">Whole body minus gut</tissue>
    </source>
</reference>
<evidence type="ECO:0000256" key="1">
    <source>
        <dbReference type="SAM" id="MobiDB-lite"/>
    </source>
</evidence>
<evidence type="ECO:0008006" key="5">
    <source>
        <dbReference type="Google" id="ProtNLM"/>
    </source>
</evidence>
<gene>
    <name evidence="3" type="ORF">R5R35_002476</name>
</gene>
<dbReference type="InterPro" id="IPR052976">
    <property type="entry name" value="Scoloptoxin-like"/>
</dbReference>
<proteinExistence type="predicted"/>
<feature type="chain" id="PRO_5043033697" description="Cuticular protein" evidence="2">
    <location>
        <begin position="22"/>
        <end position="183"/>
    </location>
</feature>
<sequence>MAAQWRHVLLIGAVGVVLVAAFPENRERRQAEPGAGAGAEPEQEEEPNPLGLPANASALLPGGGPPDESFSCDGRGYGYYADPANACRVFHVCLPLQLPVDPNANANAGPADADAQPAPPPHRFSFICPEQTLFNQEAFTCTRPEDSIPCEESPQWYHLNDKLGRTDTPSTNVEESESSGNAL</sequence>
<evidence type="ECO:0000313" key="4">
    <source>
        <dbReference type="Proteomes" id="UP001378592"/>
    </source>
</evidence>
<evidence type="ECO:0000256" key="2">
    <source>
        <dbReference type="SAM" id="SignalP"/>
    </source>
</evidence>
<feature type="signal peptide" evidence="2">
    <location>
        <begin position="1"/>
        <end position="21"/>
    </location>
</feature>
<dbReference type="PANTHER" id="PTHR22933">
    <property type="entry name" value="FI18007P1-RELATED"/>
    <property type="match status" value="1"/>
</dbReference>
<keyword evidence="2" id="KW-0732">Signal</keyword>
<organism evidence="3 4">
    <name type="scientific">Gryllus longicercus</name>
    <dbReference type="NCBI Taxonomy" id="2509291"/>
    <lineage>
        <taxon>Eukaryota</taxon>
        <taxon>Metazoa</taxon>
        <taxon>Ecdysozoa</taxon>
        <taxon>Arthropoda</taxon>
        <taxon>Hexapoda</taxon>
        <taxon>Insecta</taxon>
        <taxon>Pterygota</taxon>
        <taxon>Neoptera</taxon>
        <taxon>Polyneoptera</taxon>
        <taxon>Orthoptera</taxon>
        <taxon>Ensifera</taxon>
        <taxon>Gryllidea</taxon>
        <taxon>Grylloidea</taxon>
        <taxon>Gryllidae</taxon>
        <taxon>Gryllinae</taxon>
        <taxon>Gryllus</taxon>
    </lineage>
</organism>
<feature type="compositionally biased region" description="Polar residues" evidence="1">
    <location>
        <begin position="167"/>
        <end position="183"/>
    </location>
</feature>
<dbReference type="Proteomes" id="UP001378592">
    <property type="component" value="Unassembled WGS sequence"/>
</dbReference>
<feature type="region of interest" description="Disordered" evidence="1">
    <location>
        <begin position="160"/>
        <end position="183"/>
    </location>
</feature>
<keyword evidence="4" id="KW-1185">Reference proteome</keyword>
<protein>
    <recommendedName>
        <fullName evidence="5">Cuticular protein</fullName>
    </recommendedName>
</protein>
<evidence type="ECO:0000313" key="3">
    <source>
        <dbReference type="EMBL" id="KAK7866517.1"/>
    </source>
</evidence>
<dbReference type="AlphaFoldDB" id="A0AAN9Z8B1"/>
<dbReference type="EMBL" id="JAZDUA010000145">
    <property type="protein sequence ID" value="KAK7866517.1"/>
    <property type="molecule type" value="Genomic_DNA"/>
</dbReference>
<accession>A0AAN9Z8B1</accession>
<name>A0AAN9Z8B1_9ORTH</name>